<evidence type="ECO:0000259" key="17">
    <source>
        <dbReference type="PROSITE" id="PS50271"/>
    </source>
</evidence>
<dbReference type="Proteomes" id="UP000694428">
    <property type="component" value="Unplaced"/>
</dbReference>
<dbReference type="PROSITE" id="PS50235">
    <property type="entry name" value="USP_3"/>
    <property type="match status" value="1"/>
</dbReference>
<evidence type="ECO:0000256" key="10">
    <source>
        <dbReference type="ARBA" id="ARBA00022833"/>
    </source>
</evidence>
<evidence type="ECO:0000256" key="14">
    <source>
        <dbReference type="ARBA" id="ARBA00038490"/>
    </source>
</evidence>
<organism evidence="18 19">
    <name type="scientific">Pavo cristatus</name>
    <name type="common">Indian peafowl</name>
    <name type="synonym">Blue peafowl</name>
    <dbReference type="NCBI Taxonomy" id="9049"/>
    <lineage>
        <taxon>Eukaryota</taxon>
        <taxon>Metazoa</taxon>
        <taxon>Chordata</taxon>
        <taxon>Craniata</taxon>
        <taxon>Vertebrata</taxon>
        <taxon>Euteleostomi</taxon>
        <taxon>Archelosauria</taxon>
        <taxon>Archosauria</taxon>
        <taxon>Dinosauria</taxon>
        <taxon>Saurischia</taxon>
        <taxon>Theropoda</taxon>
        <taxon>Coelurosauria</taxon>
        <taxon>Aves</taxon>
        <taxon>Neognathae</taxon>
        <taxon>Galloanserae</taxon>
        <taxon>Galliformes</taxon>
        <taxon>Phasianidae</taxon>
        <taxon>Phasianinae</taxon>
        <taxon>Pavo</taxon>
    </lineage>
</organism>
<keyword evidence="11" id="KW-0805">Transcription regulation</keyword>
<evidence type="ECO:0000256" key="5">
    <source>
        <dbReference type="ARBA" id="ARBA00022723"/>
    </source>
</evidence>
<dbReference type="GO" id="GO:0004843">
    <property type="term" value="F:cysteine-type deubiquitinase activity"/>
    <property type="evidence" value="ECO:0007669"/>
    <property type="project" value="UniProtKB-EC"/>
</dbReference>
<comment type="similarity">
    <text evidence="14">Belongs to the peptidase C19 family. UBP8 subfamily.</text>
</comment>
<keyword evidence="6 15" id="KW-0863">Zinc-finger</keyword>
<reference evidence="18" key="2">
    <citation type="submission" date="2025-09" db="UniProtKB">
        <authorList>
            <consortium name="Ensembl"/>
        </authorList>
    </citation>
    <scope>IDENTIFICATION</scope>
</reference>
<dbReference type="InterPro" id="IPR018200">
    <property type="entry name" value="USP_CS"/>
</dbReference>
<dbReference type="InterPro" id="IPR001394">
    <property type="entry name" value="Peptidase_C19_UCH"/>
</dbReference>
<evidence type="ECO:0000256" key="3">
    <source>
        <dbReference type="ARBA" id="ARBA00012759"/>
    </source>
</evidence>
<feature type="domain" description="USP" evidence="16">
    <location>
        <begin position="1"/>
        <end position="338"/>
    </location>
</feature>
<keyword evidence="8" id="KW-0378">Hydrolase</keyword>
<comment type="subcellular location">
    <subcellularLocation>
        <location evidence="2">Nucleus</location>
    </subcellularLocation>
</comment>
<dbReference type="Ensembl" id="ENSPSTT00000005589.1">
    <property type="protein sequence ID" value="ENSPSTP00000005323.1"/>
    <property type="gene ID" value="ENSPSTG00000003778.1"/>
</dbReference>
<keyword evidence="4" id="KW-0645">Protease</keyword>
<evidence type="ECO:0000256" key="7">
    <source>
        <dbReference type="ARBA" id="ARBA00022786"/>
    </source>
</evidence>
<keyword evidence="13" id="KW-0539">Nucleus</keyword>
<evidence type="ECO:0000256" key="8">
    <source>
        <dbReference type="ARBA" id="ARBA00022801"/>
    </source>
</evidence>
<dbReference type="Pfam" id="PF00443">
    <property type="entry name" value="UCH"/>
    <property type="match status" value="1"/>
</dbReference>
<dbReference type="PROSITE" id="PS50271">
    <property type="entry name" value="ZF_UBP"/>
    <property type="match status" value="1"/>
</dbReference>
<evidence type="ECO:0000256" key="9">
    <source>
        <dbReference type="ARBA" id="ARBA00022807"/>
    </source>
</evidence>
<evidence type="ECO:0000256" key="15">
    <source>
        <dbReference type="PROSITE-ProRule" id="PRU00502"/>
    </source>
</evidence>
<evidence type="ECO:0000256" key="12">
    <source>
        <dbReference type="ARBA" id="ARBA00023163"/>
    </source>
</evidence>
<dbReference type="PANTHER" id="PTHR21646:SF33">
    <property type="entry name" value="UBIQUITIN CARBOXYL-TERMINAL HYDROLASE 22"/>
    <property type="match status" value="1"/>
</dbReference>
<evidence type="ECO:0000256" key="11">
    <source>
        <dbReference type="ARBA" id="ARBA00023015"/>
    </source>
</evidence>
<dbReference type="GO" id="GO:0006508">
    <property type="term" value="P:proteolysis"/>
    <property type="evidence" value="ECO:0007669"/>
    <property type="project" value="UniProtKB-KW"/>
</dbReference>
<evidence type="ECO:0000256" key="1">
    <source>
        <dbReference type="ARBA" id="ARBA00000707"/>
    </source>
</evidence>
<dbReference type="InterPro" id="IPR001607">
    <property type="entry name" value="Znf_UBP"/>
</dbReference>
<dbReference type="InterPro" id="IPR050185">
    <property type="entry name" value="Ub_carboxyl-term_hydrolase"/>
</dbReference>
<protein>
    <recommendedName>
        <fullName evidence="3">ubiquitinyl hydrolase 1</fullName>
        <ecNumber evidence="3">3.4.19.12</ecNumber>
    </recommendedName>
</protein>
<dbReference type="GO" id="GO:0005634">
    <property type="term" value="C:nucleus"/>
    <property type="evidence" value="ECO:0007669"/>
    <property type="project" value="UniProtKB-SubCell"/>
</dbReference>
<dbReference type="PANTHER" id="PTHR21646">
    <property type="entry name" value="UBIQUITIN CARBOXYL-TERMINAL HYDROLASE"/>
    <property type="match status" value="1"/>
</dbReference>
<evidence type="ECO:0000313" key="18">
    <source>
        <dbReference type="Ensembl" id="ENSPSTP00000005323.1"/>
    </source>
</evidence>
<keyword evidence="5" id="KW-0479">Metal-binding</keyword>
<evidence type="ECO:0000256" key="6">
    <source>
        <dbReference type="ARBA" id="ARBA00022771"/>
    </source>
</evidence>
<feature type="domain" description="UBP-type" evidence="17">
    <location>
        <begin position="1"/>
        <end position="25"/>
    </location>
</feature>
<evidence type="ECO:0000256" key="13">
    <source>
        <dbReference type="ARBA" id="ARBA00023242"/>
    </source>
</evidence>
<keyword evidence="19" id="KW-1185">Reference proteome</keyword>
<dbReference type="GO" id="GO:0016579">
    <property type="term" value="P:protein deubiquitination"/>
    <property type="evidence" value="ECO:0007669"/>
    <property type="project" value="InterPro"/>
</dbReference>
<keyword evidence="9" id="KW-0788">Thiol protease</keyword>
<name>A0A8C9EST1_PAVCR</name>
<dbReference type="EC" id="3.4.19.12" evidence="3"/>
<proteinExistence type="inferred from homology"/>
<keyword evidence="7" id="KW-0833">Ubl conjugation pathway</keyword>
<dbReference type="InterPro" id="IPR028889">
    <property type="entry name" value="USP"/>
</dbReference>
<dbReference type="PROSITE" id="PS00973">
    <property type="entry name" value="USP_2"/>
    <property type="match status" value="1"/>
</dbReference>
<accession>A0A8C9EST1</accession>
<evidence type="ECO:0000313" key="19">
    <source>
        <dbReference type="Proteomes" id="UP000694428"/>
    </source>
</evidence>
<keyword evidence="12" id="KW-0804">Transcription</keyword>
<evidence type="ECO:0000256" key="4">
    <source>
        <dbReference type="ARBA" id="ARBA00022670"/>
    </source>
</evidence>
<reference evidence="18" key="1">
    <citation type="submission" date="2025-08" db="UniProtKB">
        <authorList>
            <consortium name="Ensembl"/>
        </authorList>
    </citation>
    <scope>IDENTIFICATION</scope>
</reference>
<evidence type="ECO:0000256" key="2">
    <source>
        <dbReference type="ARBA" id="ARBA00004123"/>
    </source>
</evidence>
<dbReference type="InterPro" id="IPR038765">
    <property type="entry name" value="Papain-like_cys_pep_sf"/>
</dbReference>
<dbReference type="GO" id="GO:0008270">
    <property type="term" value="F:zinc ion binding"/>
    <property type="evidence" value="ECO:0007669"/>
    <property type="project" value="UniProtKB-KW"/>
</dbReference>
<sequence length="354" mass="40278">MCQDYIYDKDMEQIAKEEQRKAWKLQAFTPTVVSHYQCTMTGIGEKYSTWEPTKRELELLRHNPKRRKITTNCTIGFHIVYVNLRVFDFSVCVCIPPGDDNGKKANNPNHCNCIIDQIFTGGLQSDVTCQVCHGVSTTIDPFWDISLDLPGSSTPFWPLSPGSDGSVVNGESHVSGTTTLTDCLRRFTRPEHLGSSAKIKCSGCHSYQESTKQLTMKKLPIVACFHLKRFEHSAKLRRKITTYVSFPLELDMTPFMASSKESRMNGQYQQPTDSLNNDNKYSLFAVVNHQGTLESGHYTSFIRQHKDQWFKCDDAIITKASIKDVLDSEGQIFLFSFSELQLESKKKKKKKSLL</sequence>
<evidence type="ECO:0000259" key="16">
    <source>
        <dbReference type="PROSITE" id="PS50235"/>
    </source>
</evidence>
<dbReference type="Gene3D" id="3.90.70.10">
    <property type="entry name" value="Cysteine proteinases"/>
    <property type="match status" value="1"/>
</dbReference>
<dbReference type="SUPFAM" id="SSF54001">
    <property type="entry name" value="Cysteine proteinases"/>
    <property type="match status" value="1"/>
</dbReference>
<keyword evidence="10" id="KW-0862">Zinc</keyword>
<comment type="catalytic activity">
    <reaction evidence="1">
        <text>Thiol-dependent hydrolysis of ester, thioester, amide, peptide and isopeptide bonds formed by the C-terminal Gly of ubiquitin (a 76-residue protein attached to proteins as an intracellular targeting signal).</text>
        <dbReference type="EC" id="3.4.19.12"/>
    </reaction>
</comment>
<dbReference type="AlphaFoldDB" id="A0A8C9EST1"/>